<organism evidence="1 2">
    <name type="scientific">Marinirhabdus gelatinilytica</name>
    <dbReference type="NCBI Taxonomy" id="1703343"/>
    <lineage>
        <taxon>Bacteria</taxon>
        <taxon>Pseudomonadati</taxon>
        <taxon>Bacteroidota</taxon>
        <taxon>Flavobacteriia</taxon>
        <taxon>Flavobacteriales</taxon>
        <taxon>Flavobacteriaceae</taxon>
    </lineage>
</organism>
<dbReference type="Proteomes" id="UP000255317">
    <property type="component" value="Unassembled WGS sequence"/>
</dbReference>
<comment type="caution">
    <text evidence="1">The sequence shown here is derived from an EMBL/GenBank/DDBJ whole genome shotgun (WGS) entry which is preliminary data.</text>
</comment>
<evidence type="ECO:0000313" key="1">
    <source>
        <dbReference type="EMBL" id="RDK86831.1"/>
    </source>
</evidence>
<keyword evidence="2" id="KW-1185">Reference proteome</keyword>
<name>A0A370QEQ0_9FLAO</name>
<protein>
    <submittedName>
        <fullName evidence="1">Uncharacterized protein</fullName>
    </submittedName>
</protein>
<evidence type="ECO:0000313" key="2">
    <source>
        <dbReference type="Proteomes" id="UP000255317"/>
    </source>
</evidence>
<dbReference type="AlphaFoldDB" id="A0A370QEQ0"/>
<reference evidence="1 2" key="1">
    <citation type="submission" date="2018-07" db="EMBL/GenBank/DDBJ databases">
        <title>Genomic Encyclopedia of Type Strains, Phase IV (KMG-IV): sequencing the most valuable type-strain genomes for metagenomic binning, comparative biology and taxonomic classification.</title>
        <authorList>
            <person name="Goeker M."/>
        </authorList>
    </citation>
    <scope>NUCLEOTIDE SEQUENCE [LARGE SCALE GENOMIC DNA]</scope>
    <source>
        <strain evidence="1 2">DSM 101478</strain>
    </source>
</reference>
<gene>
    <name evidence="1" type="ORF">C8D94_1027</name>
</gene>
<dbReference type="EMBL" id="QRAO01000002">
    <property type="protein sequence ID" value="RDK86831.1"/>
    <property type="molecule type" value="Genomic_DNA"/>
</dbReference>
<sequence length="29" mass="3408">MFTEQYVYCFDSANVAQKSKKANFITFLI</sequence>
<accession>A0A370QEQ0</accession>
<proteinExistence type="predicted"/>